<evidence type="ECO:0008006" key="3">
    <source>
        <dbReference type="Google" id="ProtNLM"/>
    </source>
</evidence>
<dbReference type="EMBL" id="BGZL01000016">
    <property type="protein sequence ID" value="GBQ03157.1"/>
    <property type="molecule type" value="Genomic_DNA"/>
</dbReference>
<evidence type="ECO:0000313" key="1">
    <source>
        <dbReference type="EMBL" id="GBQ03157.1"/>
    </source>
</evidence>
<protein>
    <recommendedName>
        <fullName evidence="3">Transposase IS4-like domain-containing protein</fullName>
    </recommendedName>
</protein>
<proteinExistence type="predicted"/>
<comment type="caution">
    <text evidence="1">The sequence shown here is derived from an EMBL/GenBank/DDBJ whole genome shotgun (WGS) entry which is preliminary data.</text>
</comment>
<sequence>MGSRAWTVENTVHWCRDVTFSEDKSQFRTRTTPSALAAVRDLIGGALKLAGYANTAAGRRAYTERTLVLDFYGIT</sequence>
<accession>A0A388T2L4</accession>
<reference evidence="1 2" key="1">
    <citation type="submission" date="2018-07" db="EMBL/GenBank/DDBJ databases">
        <title>Whole Genome Shotgun Sequence of Streptomyces spongiicola strain 531S.</title>
        <authorList>
            <person name="Dohra H."/>
            <person name="Kodani S."/>
        </authorList>
    </citation>
    <scope>NUCLEOTIDE SEQUENCE [LARGE SCALE GENOMIC DNA]</scope>
    <source>
        <strain evidence="1 2">531S</strain>
    </source>
</reference>
<organism evidence="1 2">
    <name type="scientific">Streptomyces spongiicola</name>
    <dbReference type="NCBI Taxonomy" id="1690221"/>
    <lineage>
        <taxon>Bacteria</taxon>
        <taxon>Bacillati</taxon>
        <taxon>Actinomycetota</taxon>
        <taxon>Actinomycetes</taxon>
        <taxon>Kitasatosporales</taxon>
        <taxon>Streptomycetaceae</taxon>
        <taxon>Streptomyces</taxon>
    </lineage>
</organism>
<name>A0A388T2L4_9ACTN</name>
<dbReference type="AlphaFoldDB" id="A0A388T2L4"/>
<gene>
    <name evidence="1" type="ORF">SSP531S_46250</name>
</gene>
<dbReference type="Proteomes" id="UP000265354">
    <property type="component" value="Unassembled WGS sequence"/>
</dbReference>
<evidence type="ECO:0000313" key="2">
    <source>
        <dbReference type="Proteomes" id="UP000265354"/>
    </source>
</evidence>